<dbReference type="GO" id="GO:0005829">
    <property type="term" value="C:cytosol"/>
    <property type="evidence" value="ECO:0007669"/>
    <property type="project" value="TreeGrafter"/>
</dbReference>
<accession>A0A3D9XSK9</accession>
<dbReference type="GO" id="GO:0016740">
    <property type="term" value="F:transferase activity"/>
    <property type="evidence" value="ECO:0007669"/>
    <property type="project" value="UniProtKB-KW"/>
</dbReference>
<dbReference type="SUPFAM" id="SSF52317">
    <property type="entry name" value="Class I glutamine amidotransferase-like"/>
    <property type="match status" value="1"/>
</dbReference>
<evidence type="ECO:0000313" key="1">
    <source>
        <dbReference type="EMBL" id="REF73427.1"/>
    </source>
</evidence>
<gene>
    <name evidence="1" type="ORF">BDD41_1986</name>
</gene>
<dbReference type="Gene3D" id="3.40.50.880">
    <property type="match status" value="1"/>
</dbReference>
<reference evidence="1 2" key="1">
    <citation type="submission" date="2018-08" db="EMBL/GenBank/DDBJ databases">
        <title>Genomic Encyclopedia of Archaeal and Bacterial Type Strains, Phase II (KMG-II): from individual species to whole genera.</title>
        <authorList>
            <person name="Goeker M."/>
        </authorList>
    </citation>
    <scope>NUCLEOTIDE SEQUENCE [LARGE SCALE GENOMIC DNA]</scope>
    <source>
        <strain evidence="1 2">DSM 17099</strain>
    </source>
</reference>
<keyword evidence="1" id="KW-0808">Transferase</keyword>
<dbReference type="GO" id="GO:0033969">
    <property type="term" value="F:gamma-glutamyl-gamma-aminobutyrate hydrolase activity"/>
    <property type="evidence" value="ECO:0007669"/>
    <property type="project" value="TreeGrafter"/>
</dbReference>
<dbReference type="Pfam" id="PF07722">
    <property type="entry name" value="Peptidase_C26"/>
    <property type="match status" value="1"/>
</dbReference>
<dbReference type="InterPro" id="IPR029062">
    <property type="entry name" value="Class_I_gatase-like"/>
</dbReference>
<dbReference type="InterPro" id="IPR011697">
    <property type="entry name" value="Peptidase_C26"/>
</dbReference>
<dbReference type="AlphaFoldDB" id="A0A3D9XSK9"/>
<comment type="caution">
    <text evidence="1">The sequence shown here is derived from an EMBL/GenBank/DDBJ whole genome shotgun (WGS) entry which is preliminary data.</text>
</comment>
<dbReference type="Proteomes" id="UP000256941">
    <property type="component" value="Unassembled WGS sequence"/>
</dbReference>
<dbReference type="EMBL" id="QTUJ01000001">
    <property type="protein sequence ID" value="REF73427.1"/>
    <property type="molecule type" value="Genomic_DNA"/>
</dbReference>
<sequence length="253" mass="27290">MVAAPLSNEPVSIAVSGSLCSSAVPQHLNKVLTELAGNVFAALRYAGAEPHFLEASRLQLDPAGAIANVQALLILGGADADPHLYGHAEAATSLYGVNRDADHFEMELCRLARLRRIPILGICRGMQLINIAFGGDLIQDLGRDSIHYVAADNASMTEHLVRLEPDTRLRGIYGERELSVLSGHHQAVRELGRGLRVGARAPDGMIESIEADGPDWVIGVQWHPEATEASQSDRNLLFRSFVAEAMCRNTALT</sequence>
<evidence type="ECO:0000313" key="2">
    <source>
        <dbReference type="Proteomes" id="UP000256941"/>
    </source>
</evidence>
<protein>
    <submittedName>
        <fullName evidence="1">Putative glutamine amidotransferase</fullName>
    </submittedName>
</protein>
<dbReference type="RefSeq" id="WP_116221508.1">
    <property type="nucleotide sequence ID" value="NZ_CP038196.1"/>
</dbReference>
<dbReference type="InterPro" id="IPR044668">
    <property type="entry name" value="PuuD-like"/>
</dbReference>
<proteinExistence type="predicted"/>
<dbReference type="PANTHER" id="PTHR43235:SF1">
    <property type="entry name" value="GLUTAMINE AMIDOTRANSFERASE PB2B2.05-RELATED"/>
    <property type="match status" value="1"/>
</dbReference>
<dbReference type="PROSITE" id="PS51273">
    <property type="entry name" value="GATASE_TYPE_1"/>
    <property type="match status" value="1"/>
</dbReference>
<organism evidence="1 2">
    <name type="scientific">Paracoccus versutus</name>
    <name type="common">Thiobacillus versutus</name>
    <dbReference type="NCBI Taxonomy" id="34007"/>
    <lineage>
        <taxon>Bacteria</taxon>
        <taxon>Pseudomonadati</taxon>
        <taxon>Pseudomonadota</taxon>
        <taxon>Alphaproteobacteria</taxon>
        <taxon>Rhodobacterales</taxon>
        <taxon>Paracoccaceae</taxon>
        <taxon>Paracoccus</taxon>
    </lineage>
</organism>
<keyword evidence="1" id="KW-0315">Glutamine amidotransferase</keyword>
<dbReference type="CDD" id="cd01745">
    <property type="entry name" value="GATase1_2"/>
    <property type="match status" value="1"/>
</dbReference>
<dbReference type="GO" id="GO:0006598">
    <property type="term" value="P:polyamine catabolic process"/>
    <property type="evidence" value="ECO:0007669"/>
    <property type="project" value="TreeGrafter"/>
</dbReference>
<name>A0A3D9XSK9_PARVE</name>
<dbReference type="PANTHER" id="PTHR43235">
    <property type="entry name" value="GLUTAMINE AMIDOTRANSFERASE PB2B2.05-RELATED"/>
    <property type="match status" value="1"/>
</dbReference>